<dbReference type="EMBL" id="FUYC01000045">
    <property type="protein sequence ID" value="SKA98392.1"/>
    <property type="molecule type" value="Genomic_DNA"/>
</dbReference>
<reference evidence="1 2" key="1">
    <citation type="submission" date="2017-02" db="EMBL/GenBank/DDBJ databases">
        <authorList>
            <person name="Peterson S.W."/>
        </authorList>
    </citation>
    <scope>NUCLEOTIDE SEQUENCE [LARGE SCALE GENOMIC DNA]</scope>
    <source>
        <strain evidence="1 2">DSM 16080</strain>
    </source>
</reference>
<dbReference type="Pfam" id="PF14103">
    <property type="entry name" value="DUF4276"/>
    <property type="match status" value="1"/>
</dbReference>
<evidence type="ECO:0008006" key="3">
    <source>
        <dbReference type="Google" id="ProtNLM"/>
    </source>
</evidence>
<dbReference type="Proteomes" id="UP000190027">
    <property type="component" value="Unassembled WGS sequence"/>
</dbReference>
<evidence type="ECO:0000313" key="1">
    <source>
        <dbReference type="EMBL" id="SKA98392.1"/>
    </source>
</evidence>
<dbReference type="OrthoDB" id="459394at2"/>
<dbReference type="RefSeq" id="WP_078718448.1">
    <property type="nucleotide sequence ID" value="NZ_FUYC01000045.1"/>
</dbReference>
<protein>
    <recommendedName>
        <fullName evidence="3">DUF4276 family protein</fullName>
    </recommendedName>
</protein>
<evidence type="ECO:0000313" key="2">
    <source>
        <dbReference type="Proteomes" id="UP000190027"/>
    </source>
</evidence>
<dbReference type="InterPro" id="IPR025455">
    <property type="entry name" value="DUF4276"/>
</dbReference>
<accession>A0A1T4Y9A7</accession>
<dbReference type="STRING" id="1121449.SAMN02745704_02919"/>
<sequence>MKIKVYIEGGGQTKALKTKCREGFSSFFGKAGLPKMPAVVACGSRNDAYDDFCTAVKTANADTLPLLLVDSEAIIANGNTDAPWIHLKTRDNWDKPDDVENGQAHLMVLCMESWFMADKDALAEFFGQGFHLNCLPKRANIEAIPKATLYSSLETAAKRTKKKTYGKGDHSFGILAMIDPQKVQDASPWAKRLIVTLKEKLQA</sequence>
<name>A0A1T4Y9A7_9BACT</name>
<proteinExistence type="predicted"/>
<keyword evidence="2" id="KW-1185">Reference proteome</keyword>
<dbReference type="AlphaFoldDB" id="A0A1T4Y9A7"/>
<organism evidence="1 2">
    <name type="scientific">Paucidesulfovibrio gracilis DSM 16080</name>
    <dbReference type="NCBI Taxonomy" id="1121449"/>
    <lineage>
        <taxon>Bacteria</taxon>
        <taxon>Pseudomonadati</taxon>
        <taxon>Thermodesulfobacteriota</taxon>
        <taxon>Desulfovibrionia</taxon>
        <taxon>Desulfovibrionales</taxon>
        <taxon>Desulfovibrionaceae</taxon>
        <taxon>Paucidesulfovibrio</taxon>
    </lineage>
</organism>
<gene>
    <name evidence="1" type="ORF">SAMN02745704_02919</name>
</gene>